<dbReference type="PANTHER" id="PTHR30050">
    <property type="entry name" value="CHROMOSOMAL REPLICATION INITIATOR PROTEIN DNAA"/>
    <property type="match status" value="1"/>
</dbReference>
<evidence type="ECO:0000313" key="3">
    <source>
        <dbReference type="EMBL" id="EDO62714.1"/>
    </source>
</evidence>
<dbReference type="NCBIfam" id="NF005304">
    <property type="entry name" value="PRK06835.1"/>
    <property type="match status" value="1"/>
</dbReference>
<dbReference type="CDD" id="cd00009">
    <property type="entry name" value="AAA"/>
    <property type="match status" value="1"/>
</dbReference>
<evidence type="ECO:0000313" key="4">
    <source>
        <dbReference type="Proteomes" id="UP000003490"/>
    </source>
</evidence>
<dbReference type="Pfam" id="PF01695">
    <property type="entry name" value="IstB_IS21"/>
    <property type="match status" value="1"/>
</dbReference>
<dbReference type="HOGENOM" id="CLU_062999_0_0_9"/>
<dbReference type="Gene3D" id="3.40.50.300">
    <property type="entry name" value="P-loop containing nucleotide triphosphate hydrolases"/>
    <property type="match status" value="1"/>
</dbReference>
<dbReference type="InterPro" id="IPR027417">
    <property type="entry name" value="P-loop_NTPase"/>
</dbReference>
<keyword evidence="1" id="KW-0175">Coiled coil</keyword>
<dbReference type="SUPFAM" id="SSF52540">
    <property type="entry name" value="P-loop containing nucleoside triphosphate hydrolases"/>
    <property type="match status" value="1"/>
</dbReference>
<organism evidence="3 4">
    <name type="scientific">[Clostridium] leptum DSM 753</name>
    <dbReference type="NCBI Taxonomy" id="428125"/>
    <lineage>
        <taxon>Bacteria</taxon>
        <taxon>Bacillati</taxon>
        <taxon>Bacillota</taxon>
        <taxon>Clostridia</taxon>
        <taxon>Eubacteriales</taxon>
        <taxon>Oscillospiraceae</taxon>
        <taxon>Oscillospiraceae incertae sedis</taxon>
    </lineage>
</organism>
<evidence type="ECO:0000259" key="2">
    <source>
        <dbReference type="SMART" id="SM00382"/>
    </source>
</evidence>
<dbReference type="InterPro" id="IPR003593">
    <property type="entry name" value="AAA+_ATPase"/>
</dbReference>
<dbReference type="eggNOG" id="COG1484">
    <property type="taxonomic scope" value="Bacteria"/>
</dbReference>
<protein>
    <submittedName>
        <fullName evidence="3">DNA replication protein DnaC</fullName>
    </submittedName>
</protein>
<feature type="coiled-coil region" evidence="1">
    <location>
        <begin position="63"/>
        <end position="90"/>
    </location>
</feature>
<comment type="caution">
    <text evidence="3">The sequence shown here is derived from an EMBL/GenBank/DDBJ whole genome shotgun (WGS) entry which is preliminary data.</text>
</comment>
<gene>
    <name evidence="3" type="ORF">CLOLEP_00528</name>
</gene>
<dbReference type="GO" id="GO:0006260">
    <property type="term" value="P:DNA replication"/>
    <property type="evidence" value="ECO:0007669"/>
    <property type="project" value="TreeGrafter"/>
</dbReference>
<accession>A7VPQ2</accession>
<dbReference type="AlphaFoldDB" id="A7VPQ2"/>
<name>A7VPQ2_9FIRM</name>
<reference evidence="3 4" key="2">
    <citation type="submission" date="2007-08" db="EMBL/GenBank/DDBJ databases">
        <authorList>
            <person name="Fulton L."/>
            <person name="Clifton S."/>
            <person name="Fulton B."/>
            <person name="Xu J."/>
            <person name="Minx P."/>
            <person name="Pepin K.H."/>
            <person name="Johnson M."/>
            <person name="Thiruvilangam P."/>
            <person name="Bhonagiri V."/>
            <person name="Nash W.E."/>
            <person name="Wang C."/>
            <person name="Mardis E.R."/>
            <person name="Wilson R.K."/>
        </authorList>
    </citation>
    <scope>NUCLEOTIDE SEQUENCE [LARGE SCALE GENOMIC DNA]</scope>
    <source>
        <strain evidence="3 4">DSM 753</strain>
    </source>
</reference>
<sequence length="332" mass="37397">MAMGYSKEIIEAANRAMEQRRRQSITKAEQRRRSFFSRYPRALEIERELSRTAAKAAKAVLTGSNARLELERLKESNQALQSELAALLKSAGVSEDYLEIRYACPLCKDEGYVDGKMCSCMKQLLRDEAYQRLNALSPLSLSSFDTFSLDYYGEAPLKAGGIPPKKRMEDIYRYCKNYAANFDPQLSPSLLMQGATGLGKTHLSLAIARAAIGKGFGVIYCSAPNIIGKLEKERFRSARGSADESDVYLLECDLLILDDLGTEFPTSFSSSTIYNMINSRLMASRPTIISTNLTMRELEKQYSQRLVSRIMGNHVRLEFLGSDVRQKKRLIR</sequence>
<feature type="domain" description="AAA+ ATPase" evidence="2">
    <location>
        <begin position="186"/>
        <end position="321"/>
    </location>
</feature>
<dbReference type="SMART" id="SM00382">
    <property type="entry name" value="AAA"/>
    <property type="match status" value="1"/>
</dbReference>
<dbReference type="EMBL" id="ABCB02000013">
    <property type="protein sequence ID" value="EDO62714.1"/>
    <property type="molecule type" value="Genomic_DNA"/>
</dbReference>
<dbReference type="PANTHER" id="PTHR30050:SF4">
    <property type="entry name" value="ATP-BINDING PROTEIN RV3427C IN INSERTION SEQUENCE-RELATED"/>
    <property type="match status" value="1"/>
</dbReference>
<dbReference type="GO" id="GO:0005524">
    <property type="term" value="F:ATP binding"/>
    <property type="evidence" value="ECO:0007669"/>
    <property type="project" value="InterPro"/>
</dbReference>
<proteinExistence type="predicted"/>
<evidence type="ECO:0000256" key="1">
    <source>
        <dbReference type="SAM" id="Coils"/>
    </source>
</evidence>
<dbReference type="Proteomes" id="UP000003490">
    <property type="component" value="Unassembled WGS sequence"/>
</dbReference>
<dbReference type="InterPro" id="IPR002611">
    <property type="entry name" value="IstB_ATP-bd"/>
</dbReference>
<reference evidence="3 4" key="1">
    <citation type="submission" date="2007-08" db="EMBL/GenBank/DDBJ databases">
        <title>Draft genome sequence of Clostridium leptum (DSM 753).</title>
        <authorList>
            <person name="Sudarsanam P."/>
            <person name="Ley R."/>
            <person name="Guruge J."/>
            <person name="Turnbaugh P.J."/>
            <person name="Mahowald M."/>
            <person name="Liep D."/>
            <person name="Gordon J."/>
        </authorList>
    </citation>
    <scope>NUCLEOTIDE SEQUENCE [LARGE SCALE GENOMIC DNA]</scope>
    <source>
        <strain evidence="3 4">DSM 753</strain>
    </source>
</reference>